<proteinExistence type="predicted"/>
<dbReference type="PANTHER" id="PTHR47481:SF22">
    <property type="entry name" value="RETROTRANSPOSON GAG DOMAIN-CONTAINING PROTEIN"/>
    <property type="match status" value="1"/>
</dbReference>
<feature type="region of interest" description="Disordered" evidence="1">
    <location>
        <begin position="194"/>
        <end position="233"/>
    </location>
</feature>
<feature type="region of interest" description="Disordered" evidence="1">
    <location>
        <begin position="303"/>
        <end position="336"/>
    </location>
</feature>
<dbReference type="PANTHER" id="PTHR47481">
    <property type="match status" value="1"/>
</dbReference>
<accession>A0ABM0YXG1</accession>
<feature type="compositionally biased region" description="Low complexity" evidence="1">
    <location>
        <begin position="205"/>
        <end position="222"/>
    </location>
</feature>
<evidence type="ECO:0000313" key="3">
    <source>
        <dbReference type="RefSeq" id="XP_010507422.1"/>
    </source>
</evidence>
<gene>
    <name evidence="3" type="primary">LOC104784044</name>
</gene>
<dbReference type="RefSeq" id="XP_010507422.1">
    <property type="nucleotide sequence ID" value="XM_010509120.1"/>
</dbReference>
<reference evidence="3" key="2">
    <citation type="submission" date="2025-08" db="UniProtKB">
        <authorList>
            <consortium name="RefSeq"/>
        </authorList>
    </citation>
    <scope>IDENTIFICATION</scope>
    <source>
        <tissue evidence="3">Leaf</tissue>
    </source>
</reference>
<dbReference type="Proteomes" id="UP000694864">
    <property type="component" value="Chromosome 4"/>
</dbReference>
<reference evidence="2" key="1">
    <citation type="journal article" date="2014" name="Nat. Commun.">
        <title>The emerging biofuel crop Camelina sativa retains a highly undifferentiated hexaploid genome structure.</title>
        <authorList>
            <person name="Kagale S."/>
            <person name="Koh C."/>
            <person name="Nixon J."/>
            <person name="Bollina V."/>
            <person name="Clarke W.E."/>
            <person name="Tuteja R."/>
            <person name="Spillane C."/>
            <person name="Robinson S.J."/>
            <person name="Links M.G."/>
            <person name="Clarke C."/>
            <person name="Higgins E.E."/>
            <person name="Huebert T."/>
            <person name="Sharpe A.G."/>
            <person name="Parkin I.A."/>
        </authorList>
    </citation>
    <scope>NUCLEOTIDE SEQUENCE [LARGE SCALE GENOMIC DNA]</scope>
    <source>
        <strain evidence="2">cv. DH55</strain>
    </source>
</reference>
<organism evidence="2 3">
    <name type="scientific">Camelina sativa</name>
    <name type="common">False flax</name>
    <name type="synonym">Myagrum sativum</name>
    <dbReference type="NCBI Taxonomy" id="90675"/>
    <lineage>
        <taxon>Eukaryota</taxon>
        <taxon>Viridiplantae</taxon>
        <taxon>Streptophyta</taxon>
        <taxon>Embryophyta</taxon>
        <taxon>Tracheophyta</taxon>
        <taxon>Spermatophyta</taxon>
        <taxon>Magnoliopsida</taxon>
        <taxon>eudicotyledons</taxon>
        <taxon>Gunneridae</taxon>
        <taxon>Pentapetalae</taxon>
        <taxon>rosids</taxon>
        <taxon>malvids</taxon>
        <taxon>Brassicales</taxon>
        <taxon>Brassicaceae</taxon>
        <taxon>Camelineae</taxon>
        <taxon>Camelina</taxon>
    </lineage>
</organism>
<sequence length="336" mass="37390">MSTSSGETIAVTDSQNLLTINMTNVTKLTGTNFLMWSRQVRALLDGYDLTGYIDNTVEVPPLTRVVAGVTSDNPDYKIWKRQDRLIYSDLLGAIAVSVQPLLSTTTTSAEIWSTLSSIYAAPSRAHVQQLKQQIQVWVKGKKSTEEYFQGLTTRFDKLAHLGKSMELDDQIEKILKGLPDEYRRSPSLPATANAVHVHGHREQSSSHNRQHQSWQQQQQHSFQPRHHNSAPRGYQGRCQICGVHGHSARRCSQLQLSGSHYNTGSTNTPSPVSWQPRANLAEANPWIRDSGATHHLTTDLSNLSLHHPYNGGEEVTIADGEGSQNESPVAPRENKE</sequence>
<dbReference type="Pfam" id="PF14223">
    <property type="entry name" value="Retrotran_gag_2"/>
    <property type="match status" value="1"/>
</dbReference>
<evidence type="ECO:0000256" key="1">
    <source>
        <dbReference type="SAM" id="MobiDB-lite"/>
    </source>
</evidence>
<evidence type="ECO:0000313" key="2">
    <source>
        <dbReference type="Proteomes" id="UP000694864"/>
    </source>
</evidence>
<name>A0ABM0YXG1_CAMSA</name>
<keyword evidence="2" id="KW-1185">Reference proteome</keyword>
<dbReference type="GeneID" id="104784044"/>
<protein>
    <submittedName>
        <fullName evidence="3">Uncharacterized protein LOC104784044</fullName>
    </submittedName>
</protein>